<dbReference type="GO" id="GO:0006508">
    <property type="term" value="P:proteolysis"/>
    <property type="evidence" value="ECO:0007669"/>
    <property type="project" value="UniProtKB-KW"/>
</dbReference>
<keyword evidence="4" id="KW-0720">Serine protease</keyword>
<comment type="similarity">
    <text evidence="1">Belongs to the peptidase S49 family.</text>
</comment>
<reference evidence="6" key="1">
    <citation type="submission" date="2019-03" db="EMBL/GenBank/DDBJ databases">
        <title>Lake Tanganyika Metagenome-Assembled Genomes (MAGs).</title>
        <authorList>
            <person name="Tran P."/>
        </authorList>
    </citation>
    <scope>NUCLEOTIDE SEQUENCE</scope>
    <source>
        <strain evidence="6">K_DeepCast_150m_m2_040</strain>
    </source>
</reference>
<sequence>MSRKTVIVLVVVTSSLLALTLGLFLAFAIASSASDLSSLKAWDKGLGYIEIEGAIVDATETVRQLKAHEGNSQVKGILIRVDSPGGVVTPSHEIYEEIRRIRDDGMPIIVSMGTLAASGGYYVSAPASRIVANPQTLTGSIGVIMEFPMLKGVMDKIGVKVEVVKSRVHKDIGSPFRDMTDQDRELLQDVVSDAYDQFVAIVSTERKIPEDSVRAFADGRIMTGRQALALGLVDTLGTFEDAKRIAASLCGIEGEPRLIRPSRRLKSWVLELLEETTEGLVGGFGFPRLRYIYY</sequence>
<evidence type="ECO:0000256" key="4">
    <source>
        <dbReference type="ARBA" id="ARBA00022825"/>
    </source>
</evidence>
<accession>A0A937XI30</accession>
<dbReference type="CDD" id="cd07023">
    <property type="entry name" value="S49_Sppa_N_C"/>
    <property type="match status" value="1"/>
</dbReference>
<evidence type="ECO:0000256" key="3">
    <source>
        <dbReference type="ARBA" id="ARBA00022801"/>
    </source>
</evidence>
<name>A0A937XI30_UNCW3</name>
<gene>
    <name evidence="6" type="primary">sppA</name>
    <name evidence="6" type="ORF">FJY68_09315</name>
</gene>
<evidence type="ECO:0000256" key="1">
    <source>
        <dbReference type="ARBA" id="ARBA00008683"/>
    </source>
</evidence>
<dbReference type="Gene3D" id="3.90.226.10">
    <property type="entry name" value="2-enoyl-CoA Hydratase, Chain A, domain 1"/>
    <property type="match status" value="1"/>
</dbReference>
<evidence type="ECO:0000313" key="7">
    <source>
        <dbReference type="Proteomes" id="UP000779900"/>
    </source>
</evidence>
<dbReference type="EMBL" id="VGIR01000056">
    <property type="protein sequence ID" value="MBM3332031.1"/>
    <property type="molecule type" value="Genomic_DNA"/>
</dbReference>
<dbReference type="InterPro" id="IPR047272">
    <property type="entry name" value="S49_SppA_C"/>
</dbReference>
<dbReference type="Gene3D" id="6.20.330.10">
    <property type="match status" value="1"/>
</dbReference>
<dbReference type="InterPro" id="IPR004635">
    <property type="entry name" value="Pept_S49_SppA"/>
</dbReference>
<dbReference type="Pfam" id="PF01343">
    <property type="entry name" value="Peptidase_S49"/>
    <property type="match status" value="1"/>
</dbReference>
<dbReference type="PANTHER" id="PTHR42987:SF7">
    <property type="entry name" value="SIGNAL PEPTIDE PEPTIDASE SPPA-RELATED"/>
    <property type="match status" value="1"/>
</dbReference>
<protein>
    <submittedName>
        <fullName evidence="6">Signal peptide peptidase SppA</fullName>
    </submittedName>
</protein>
<comment type="caution">
    <text evidence="6">The sequence shown here is derived from an EMBL/GenBank/DDBJ whole genome shotgun (WGS) entry which is preliminary data.</text>
</comment>
<dbReference type="GO" id="GO:0008236">
    <property type="term" value="F:serine-type peptidase activity"/>
    <property type="evidence" value="ECO:0007669"/>
    <property type="project" value="UniProtKB-KW"/>
</dbReference>
<dbReference type="PANTHER" id="PTHR42987">
    <property type="entry name" value="PEPTIDASE S49"/>
    <property type="match status" value="1"/>
</dbReference>
<proteinExistence type="inferred from homology"/>
<organism evidence="6 7">
    <name type="scientific">candidate division WOR-3 bacterium</name>
    <dbReference type="NCBI Taxonomy" id="2052148"/>
    <lineage>
        <taxon>Bacteria</taxon>
        <taxon>Bacteria division WOR-3</taxon>
    </lineage>
</organism>
<dbReference type="AlphaFoldDB" id="A0A937XI30"/>
<dbReference type="NCBIfam" id="TIGR00706">
    <property type="entry name" value="SppA_dom"/>
    <property type="match status" value="1"/>
</dbReference>
<keyword evidence="2" id="KW-0645">Protease</keyword>
<keyword evidence="3" id="KW-0378">Hydrolase</keyword>
<evidence type="ECO:0000313" key="6">
    <source>
        <dbReference type="EMBL" id="MBM3332031.1"/>
    </source>
</evidence>
<evidence type="ECO:0000256" key="2">
    <source>
        <dbReference type="ARBA" id="ARBA00022670"/>
    </source>
</evidence>
<dbReference type="Proteomes" id="UP000779900">
    <property type="component" value="Unassembled WGS sequence"/>
</dbReference>
<dbReference type="SUPFAM" id="SSF52096">
    <property type="entry name" value="ClpP/crotonase"/>
    <property type="match status" value="1"/>
</dbReference>
<dbReference type="InterPro" id="IPR002142">
    <property type="entry name" value="Peptidase_S49"/>
</dbReference>
<evidence type="ECO:0000259" key="5">
    <source>
        <dbReference type="Pfam" id="PF01343"/>
    </source>
</evidence>
<feature type="domain" description="Peptidase S49" evidence="5">
    <location>
        <begin position="102"/>
        <end position="250"/>
    </location>
</feature>
<dbReference type="InterPro" id="IPR029045">
    <property type="entry name" value="ClpP/crotonase-like_dom_sf"/>
</dbReference>